<comment type="caution">
    <text evidence="3">The sequence shown here is derived from an EMBL/GenBank/DDBJ whole genome shotgun (WGS) entry which is preliminary data.</text>
</comment>
<gene>
    <name evidence="3" type="primary">ybgF</name>
    <name evidence="1" type="synonym">cpoB</name>
    <name evidence="3" type="ORF">LZD57_05090</name>
</gene>
<feature type="coiled-coil region" evidence="1">
    <location>
        <begin position="76"/>
        <end position="117"/>
    </location>
</feature>
<evidence type="ECO:0000256" key="2">
    <source>
        <dbReference type="SAM" id="MobiDB-lite"/>
    </source>
</evidence>
<feature type="chain" id="PRO_5041029825" description="Cell division coordinator CpoB" evidence="1">
    <location>
        <begin position="28"/>
        <end position="330"/>
    </location>
</feature>
<keyword evidence="1" id="KW-0732">Signal</keyword>
<dbReference type="RefSeq" id="WP_233718157.1">
    <property type="nucleotide sequence ID" value="NZ_JAJUWU010000004.1"/>
</dbReference>
<name>A0A9X1NZZ8_9HYPH</name>
<proteinExistence type="inferred from homology"/>
<keyword evidence="1" id="KW-0175">Coiled coil</keyword>
<keyword evidence="4" id="KW-1185">Reference proteome</keyword>
<dbReference type="InterPro" id="IPR034706">
    <property type="entry name" value="CpoB"/>
</dbReference>
<reference evidence="3" key="1">
    <citation type="submission" date="2022-01" db="EMBL/GenBank/DDBJ databases">
        <title>Jiella avicenniae sp. nov., a novel endophytic bacterium isolated from bark of Avicennia marina.</title>
        <authorList>
            <person name="Tuo L."/>
        </authorList>
    </citation>
    <scope>NUCLEOTIDE SEQUENCE</scope>
    <source>
        <strain evidence="3">CBK1P-4</strain>
    </source>
</reference>
<dbReference type="NCBIfam" id="TIGR02795">
    <property type="entry name" value="tol_pal_ybgF"/>
    <property type="match status" value="1"/>
</dbReference>
<dbReference type="SUPFAM" id="SSF48452">
    <property type="entry name" value="TPR-like"/>
    <property type="match status" value="1"/>
</dbReference>
<dbReference type="GO" id="GO:0030288">
    <property type="term" value="C:outer membrane-bounded periplasmic space"/>
    <property type="evidence" value="ECO:0007669"/>
    <property type="project" value="UniProtKB-UniRule"/>
</dbReference>
<feature type="compositionally biased region" description="Low complexity" evidence="2">
    <location>
        <begin position="145"/>
        <end position="160"/>
    </location>
</feature>
<dbReference type="HAMAP" id="MF_02066">
    <property type="entry name" value="CpoB"/>
    <property type="match status" value="1"/>
</dbReference>
<dbReference type="Proteomes" id="UP001139035">
    <property type="component" value="Unassembled WGS sequence"/>
</dbReference>
<keyword evidence="1" id="KW-0574">Periplasm</keyword>
<feature type="compositionally biased region" description="Low complexity" evidence="2">
    <location>
        <begin position="167"/>
        <end position="184"/>
    </location>
</feature>
<comment type="function">
    <text evidence="1">Mediates coordination of peptidoglycan synthesis and outer membrane constriction during cell division.</text>
</comment>
<dbReference type="InterPro" id="IPR011990">
    <property type="entry name" value="TPR-like_helical_dom_sf"/>
</dbReference>
<comment type="similarity">
    <text evidence="1">Belongs to the CpoB family.</text>
</comment>
<organism evidence="3 4">
    <name type="scientific">Jiella avicenniae</name>
    <dbReference type="NCBI Taxonomy" id="2907202"/>
    <lineage>
        <taxon>Bacteria</taxon>
        <taxon>Pseudomonadati</taxon>
        <taxon>Pseudomonadota</taxon>
        <taxon>Alphaproteobacteria</taxon>
        <taxon>Hyphomicrobiales</taxon>
        <taxon>Aurantimonadaceae</taxon>
        <taxon>Jiella</taxon>
    </lineage>
</organism>
<dbReference type="InterPro" id="IPR019734">
    <property type="entry name" value="TPR_rpt"/>
</dbReference>
<dbReference type="EMBL" id="JAJUWU010000004">
    <property type="protein sequence ID" value="MCE7027359.1"/>
    <property type="molecule type" value="Genomic_DNA"/>
</dbReference>
<keyword evidence="1" id="KW-0131">Cell cycle</keyword>
<dbReference type="Pfam" id="PF13174">
    <property type="entry name" value="TPR_6"/>
    <property type="match status" value="1"/>
</dbReference>
<comment type="subcellular location">
    <subcellularLocation>
        <location evidence="1">Periplasm</location>
    </subcellularLocation>
</comment>
<accession>A0A9X1NZZ8</accession>
<evidence type="ECO:0000313" key="3">
    <source>
        <dbReference type="EMBL" id="MCE7027359.1"/>
    </source>
</evidence>
<feature type="region of interest" description="Disordered" evidence="2">
    <location>
        <begin position="122"/>
        <end position="203"/>
    </location>
</feature>
<dbReference type="Pfam" id="PF13432">
    <property type="entry name" value="TPR_16"/>
    <property type="match status" value="1"/>
</dbReference>
<feature type="signal peptide" evidence="1">
    <location>
        <begin position="1"/>
        <end position="27"/>
    </location>
</feature>
<evidence type="ECO:0000313" key="4">
    <source>
        <dbReference type="Proteomes" id="UP001139035"/>
    </source>
</evidence>
<keyword evidence="1" id="KW-0132">Cell division</keyword>
<evidence type="ECO:0000256" key="1">
    <source>
        <dbReference type="HAMAP-Rule" id="MF_02066"/>
    </source>
</evidence>
<dbReference type="Gene3D" id="1.25.40.10">
    <property type="entry name" value="Tetratricopeptide repeat domain"/>
    <property type="match status" value="1"/>
</dbReference>
<dbReference type="InterPro" id="IPR014162">
    <property type="entry name" value="CpoB_C"/>
</dbReference>
<dbReference type="GO" id="GO:0043093">
    <property type="term" value="P:FtsZ-dependent cytokinesis"/>
    <property type="evidence" value="ECO:0007669"/>
    <property type="project" value="UniProtKB-UniRule"/>
</dbReference>
<protein>
    <recommendedName>
        <fullName evidence="1">Cell division coordinator CpoB</fullName>
    </recommendedName>
</protein>
<sequence length="330" mass="35074" precursor="true">MTKLNVLRRSLAAAGLLAFALPTAASAFDLPGVFVATQEPVAAVGLPAPAAAAPVPQGSAAAVSNDDQRPVRLAQAGDLVVRINQLEEEVRRLNGRVEELSFQLLQAQEDMRKYREDSEFRFQQIEGGGGAAPASSQPGERRGEAPSAPASGSTSTAAAEGGDDIGKLLSGGLDTGSLGASSGSEGDSPAAKPDESTVASIDASGPRDMYDLAYNYLLAGDYQRAEQSFRQYSQTYPSASDAPDAEYWLGESLYQQKKYADAAEVFLDAQKSHPKSGKAPDMMLKLGMSLAKLNNRETACVTFKEVSRRYPQMSDNVRRKLQDEQKAASC</sequence>
<dbReference type="AlphaFoldDB" id="A0A9X1NZZ8"/>